<feature type="region of interest" description="Disordered" evidence="1">
    <location>
        <begin position="1"/>
        <end position="49"/>
    </location>
</feature>
<proteinExistence type="predicted"/>
<dbReference type="AlphaFoldDB" id="A0AAV3RYB4"/>
<keyword evidence="3" id="KW-1185">Reference proteome</keyword>
<gene>
    <name evidence="2" type="ORF">LIER_32813</name>
</gene>
<evidence type="ECO:0000313" key="3">
    <source>
        <dbReference type="Proteomes" id="UP001454036"/>
    </source>
</evidence>
<feature type="compositionally biased region" description="Low complexity" evidence="1">
    <location>
        <begin position="13"/>
        <end position="25"/>
    </location>
</feature>
<dbReference type="Proteomes" id="UP001454036">
    <property type="component" value="Unassembled WGS sequence"/>
</dbReference>
<name>A0AAV3RYB4_LITER</name>
<protein>
    <submittedName>
        <fullName evidence="2">Uncharacterized protein</fullName>
    </submittedName>
</protein>
<comment type="caution">
    <text evidence="2">The sequence shown here is derived from an EMBL/GenBank/DDBJ whole genome shotgun (WGS) entry which is preliminary data.</text>
</comment>
<reference evidence="2 3" key="1">
    <citation type="submission" date="2024-01" db="EMBL/GenBank/DDBJ databases">
        <title>The complete chloroplast genome sequence of Lithospermum erythrorhizon: insights into the phylogenetic relationship among Boraginaceae species and the maternal lineages of purple gromwells.</title>
        <authorList>
            <person name="Okada T."/>
            <person name="Watanabe K."/>
        </authorList>
    </citation>
    <scope>NUCLEOTIDE SEQUENCE [LARGE SCALE GENOMIC DNA]</scope>
</reference>
<evidence type="ECO:0000313" key="2">
    <source>
        <dbReference type="EMBL" id="GAA0185525.1"/>
    </source>
</evidence>
<sequence>MSSREKRDSLSENPNRNLTLTLNPNHSSQRFPVIDVPTSNQAAPEAAKVAVDVPREKRGRRRRIRAGVERS</sequence>
<organism evidence="2 3">
    <name type="scientific">Lithospermum erythrorhizon</name>
    <name type="common">Purple gromwell</name>
    <name type="synonym">Lithospermum officinale var. erythrorhizon</name>
    <dbReference type="NCBI Taxonomy" id="34254"/>
    <lineage>
        <taxon>Eukaryota</taxon>
        <taxon>Viridiplantae</taxon>
        <taxon>Streptophyta</taxon>
        <taxon>Embryophyta</taxon>
        <taxon>Tracheophyta</taxon>
        <taxon>Spermatophyta</taxon>
        <taxon>Magnoliopsida</taxon>
        <taxon>eudicotyledons</taxon>
        <taxon>Gunneridae</taxon>
        <taxon>Pentapetalae</taxon>
        <taxon>asterids</taxon>
        <taxon>lamiids</taxon>
        <taxon>Boraginales</taxon>
        <taxon>Boraginaceae</taxon>
        <taxon>Boraginoideae</taxon>
        <taxon>Lithospermeae</taxon>
        <taxon>Lithospermum</taxon>
    </lineage>
</organism>
<accession>A0AAV3RYB4</accession>
<dbReference type="EMBL" id="BAABME010012794">
    <property type="protein sequence ID" value="GAA0185525.1"/>
    <property type="molecule type" value="Genomic_DNA"/>
</dbReference>
<evidence type="ECO:0000256" key="1">
    <source>
        <dbReference type="SAM" id="MobiDB-lite"/>
    </source>
</evidence>
<feature type="compositionally biased region" description="Basic and acidic residues" evidence="1">
    <location>
        <begin position="1"/>
        <end position="10"/>
    </location>
</feature>